<dbReference type="Proteomes" id="UP000010366">
    <property type="component" value="Chromosome"/>
</dbReference>
<evidence type="ECO:0000313" key="1">
    <source>
        <dbReference type="EMBL" id="AFY91491.1"/>
    </source>
</evidence>
<organism evidence="1 2">
    <name type="scientific">Chamaesiphon minutus (strain ATCC 27169 / PCC 6605)</name>
    <dbReference type="NCBI Taxonomy" id="1173020"/>
    <lineage>
        <taxon>Bacteria</taxon>
        <taxon>Bacillati</taxon>
        <taxon>Cyanobacteriota</taxon>
        <taxon>Cyanophyceae</taxon>
        <taxon>Gomontiellales</taxon>
        <taxon>Chamaesiphonaceae</taxon>
        <taxon>Chamaesiphon</taxon>
    </lineage>
</organism>
<dbReference type="eggNOG" id="COG3515">
    <property type="taxonomic scope" value="Bacteria"/>
</dbReference>
<dbReference type="OrthoDB" id="564985at2"/>
<dbReference type="RefSeq" id="WP_015157686.1">
    <property type="nucleotide sequence ID" value="NC_019697.1"/>
</dbReference>
<evidence type="ECO:0000313" key="2">
    <source>
        <dbReference type="Proteomes" id="UP000010366"/>
    </source>
</evidence>
<accession>K9UAN6</accession>
<dbReference type="AlphaFoldDB" id="K9UAN6"/>
<dbReference type="HOGENOM" id="CLU_629616_0_0_3"/>
<reference evidence="1 2" key="1">
    <citation type="submission" date="2012-05" db="EMBL/GenBank/DDBJ databases">
        <title>Finished chromosome of genome of Chamaesiphon sp. PCC 6605.</title>
        <authorList>
            <consortium name="US DOE Joint Genome Institute"/>
            <person name="Gugger M."/>
            <person name="Coursin T."/>
            <person name="Rippka R."/>
            <person name="Tandeau De Marsac N."/>
            <person name="Huntemann M."/>
            <person name="Wei C.-L."/>
            <person name="Han J."/>
            <person name="Detter J.C."/>
            <person name="Han C."/>
            <person name="Tapia R."/>
            <person name="Chen A."/>
            <person name="Kyrpides N."/>
            <person name="Mavromatis K."/>
            <person name="Markowitz V."/>
            <person name="Szeto E."/>
            <person name="Ivanova N."/>
            <person name="Pagani I."/>
            <person name="Pati A."/>
            <person name="Goodwin L."/>
            <person name="Nordberg H.P."/>
            <person name="Cantor M.N."/>
            <person name="Hua S.X."/>
            <person name="Woyke T."/>
            <person name="Kerfeld C.A."/>
        </authorList>
    </citation>
    <scope>NUCLEOTIDE SEQUENCE [LARGE SCALE GENOMIC DNA]</scope>
    <source>
        <strain evidence="2">ATCC 27169 / PCC 6605</strain>
    </source>
</reference>
<dbReference type="KEGG" id="cmp:Cha6605_0187"/>
<gene>
    <name evidence="1" type="ORF">Cha6605_0187</name>
</gene>
<dbReference type="EMBL" id="CP003600">
    <property type="protein sequence ID" value="AFY91491.1"/>
    <property type="molecule type" value="Genomic_DNA"/>
</dbReference>
<name>K9UAN6_CHAP6</name>
<proteinExistence type="predicted"/>
<sequence>MSDDTNTYESVNLVEAEIGILPRAEIDRDRFVDDNLDKLDDETIIRRFAQGKKRLVINQHLRIDYAHNSLQLSTPAGDLIAIHKVAARLHYILVKKDSKYWQIIQNIISESQFIPIDTATAERGFMRYQKYDIPEGYTLRYELAQELWQTWQENQQESTTAGVRLDILILARSKWYRVQQAICTDDRLEIQTRLGLISFSLRDRIAWIAKLGKIPTVSDADLSTHQNVVNGGTDSDILGKIITKLAIEAAPDDDRNLYFDLNSTMTSSAFGQPQDSSLYDEDRSSVLTSQISPLARQLRADALTVLENYLEHGETVVRTETVCDAQGNIISEKTVSTHRGCPRWAIEAIVHWS</sequence>
<keyword evidence="2" id="KW-1185">Reference proteome</keyword>
<protein>
    <submittedName>
        <fullName evidence="1">Uncharacterized protein</fullName>
    </submittedName>
</protein>